<comment type="caution">
    <text evidence="2">The sequence shown here is derived from an EMBL/GenBank/DDBJ whole genome shotgun (WGS) entry which is preliminary data.</text>
</comment>
<dbReference type="InterPro" id="IPR011990">
    <property type="entry name" value="TPR-like_helical_dom_sf"/>
</dbReference>
<dbReference type="EMBL" id="CAJVPL010001322">
    <property type="protein sequence ID" value="CAG8564881.1"/>
    <property type="molecule type" value="Genomic_DNA"/>
</dbReference>
<name>A0A9N9FWG3_9GLOM</name>
<proteinExistence type="inferred from homology"/>
<dbReference type="InterPro" id="IPR006597">
    <property type="entry name" value="Sel1-like"/>
</dbReference>
<gene>
    <name evidence="2" type="ORF">AGERDE_LOCUS7337</name>
</gene>
<evidence type="ECO:0000313" key="3">
    <source>
        <dbReference type="Proteomes" id="UP000789831"/>
    </source>
</evidence>
<accession>A0A9N9FWG3</accession>
<dbReference type="SUPFAM" id="SSF81901">
    <property type="entry name" value="HCP-like"/>
    <property type="match status" value="1"/>
</dbReference>
<dbReference type="OrthoDB" id="2384430at2759"/>
<dbReference type="Pfam" id="PF08238">
    <property type="entry name" value="Sel1"/>
    <property type="match status" value="4"/>
</dbReference>
<sequence length="228" mass="26548">MERPNLRVPEITEEDKQNIAELLKVFYDETYITGDDYQTKECVLEWCRVNKLPVTTLFDLLKSSIYNGEWSCFRAFCHQYEIGTSTNEKLALRWYKIAAANNDSFAANQIGWFYQNGLSIPPNDEKGIKYFKKSAREGHPHGCSNLGHAYCWGVSVPKNKYSAFYWYVRAAETGYPSACEYVAKCYHIGSGCVKDQHEFLKWKMRRERRLEEIENIKKKAKKSSTTNL</sequence>
<dbReference type="SMART" id="SM00671">
    <property type="entry name" value="SEL1"/>
    <property type="match status" value="3"/>
</dbReference>
<keyword evidence="3" id="KW-1185">Reference proteome</keyword>
<dbReference type="Proteomes" id="UP000789831">
    <property type="component" value="Unassembled WGS sequence"/>
</dbReference>
<dbReference type="PANTHER" id="PTHR11102">
    <property type="entry name" value="SEL-1-LIKE PROTEIN"/>
    <property type="match status" value="1"/>
</dbReference>
<evidence type="ECO:0000313" key="2">
    <source>
        <dbReference type="EMBL" id="CAG8564881.1"/>
    </source>
</evidence>
<protein>
    <submittedName>
        <fullName evidence="2">8660_t:CDS:1</fullName>
    </submittedName>
</protein>
<organism evidence="2 3">
    <name type="scientific">Ambispora gerdemannii</name>
    <dbReference type="NCBI Taxonomy" id="144530"/>
    <lineage>
        <taxon>Eukaryota</taxon>
        <taxon>Fungi</taxon>
        <taxon>Fungi incertae sedis</taxon>
        <taxon>Mucoromycota</taxon>
        <taxon>Glomeromycotina</taxon>
        <taxon>Glomeromycetes</taxon>
        <taxon>Archaeosporales</taxon>
        <taxon>Ambisporaceae</taxon>
        <taxon>Ambispora</taxon>
    </lineage>
</organism>
<dbReference type="AlphaFoldDB" id="A0A9N9FWG3"/>
<evidence type="ECO:0000256" key="1">
    <source>
        <dbReference type="ARBA" id="ARBA00038101"/>
    </source>
</evidence>
<dbReference type="PANTHER" id="PTHR11102:SF160">
    <property type="entry name" value="ERAD-ASSOCIATED E3 UBIQUITIN-PROTEIN LIGASE COMPONENT HRD3"/>
    <property type="match status" value="1"/>
</dbReference>
<dbReference type="Gene3D" id="1.25.40.10">
    <property type="entry name" value="Tetratricopeptide repeat domain"/>
    <property type="match status" value="1"/>
</dbReference>
<comment type="similarity">
    <text evidence="1">Belongs to the sel-1 family.</text>
</comment>
<dbReference type="InterPro" id="IPR050767">
    <property type="entry name" value="Sel1_AlgK"/>
</dbReference>
<reference evidence="2" key="1">
    <citation type="submission" date="2021-06" db="EMBL/GenBank/DDBJ databases">
        <authorList>
            <person name="Kallberg Y."/>
            <person name="Tangrot J."/>
            <person name="Rosling A."/>
        </authorList>
    </citation>
    <scope>NUCLEOTIDE SEQUENCE</scope>
    <source>
        <strain evidence="2">MT106</strain>
    </source>
</reference>